<dbReference type="SMART" id="SM00387">
    <property type="entry name" value="HATPase_c"/>
    <property type="match status" value="1"/>
</dbReference>
<feature type="transmembrane region" description="Helical" evidence="9">
    <location>
        <begin position="36"/>
        <end position="57"/>
    </location>
</feature>
<sequence>MAAIGQGPVSVWWALGCGWALWASLLGQLYSHWSVLAWLTMVYCSIWPMAGWSWWLWRRVRQWPQHLLLAIQQQPHPGPQVDAHWHCLWELTPQLQQPGLPAEQVLTAVLGSLPFPLCLFGPNQQLRFANDAAQQCLQRPLLAGSTLQTLGFQGQAPLLNHPDLRSGWQQFSLQVQLPEQSFGLFYALDLRHPLYQQQRQSQQQLVRVLSHELRNSLTPMQSMTETLLSQPELPQATTRQVLSRIQARSQRLLAFLDGYLQQQQLPAAHPVWFALPQLVDELSHSLQLPLEYQGEPQCYADPLLFQQLLQNLLLNAAQAQQQNGSLAVLQLRYGIDGRQQWLELRDHGCGIQNPDNLFTPFYTTKNAGQGVGLLLCQDILVRHHGSIRLSNHPDGGVVASLQWPLA</sequence>
<dbReference type="InterPro" id="IPR003661">
    <property type="entry name" value="HisK_dim/P_dom"/>
</dbReference>
<keyword evidence="8" id="KW-0902">Two-component regulatory system</keyword>
<keyword evidence="5" id="KW-0547">Nucleotide-binding</keyword>
<comment type="catalytic activity">
    <reaction evidence="1">
        <text>ATP + protein L-histidine = ADP + protein N-phospho-L-histidine.</text>
        <dbReference type="EC" id="2.7.13.3"/>
    </reaction>
</comment>
<evidence type="ECO:0000256" key="5">
    <source>
        <dbReference type="ARBA" id="ARBA00022741"/>
    </source>
</evidence>
<dbReference type="InterPro" id="IPR005467">
    <property type="entry name" value="His_kinase_dom"/>
</dbReference>
<dbReference type="Pfam" id="PF00512">
    <property type="entry name" value="HisKA"/>
    <property type="match status" value="1"/>
</dbReference>
<dbReference type="PANTHER" id="PTHR43065">
    <property type="entry name" value="SENSOR HISTIDINE KINASE"/>
    <property type="match status" value="1"/>
</dbReference>
<evidence type="ECO:0000259" key="10">
    <source>
        <dbReference type="PROSITE" id="PS50109"/>
    </source>
</evidence>
<accession>A0ABV6BIU4</accession>
<evidence type="ECO:0000256" key="1">
    <source>
        <dbReference type="ARBA" id="ARBA00000085"/>
    </source>
</evidence>
<dbReference type="EC" id="2.7.13.3" evidence="2"/>
<dbReference type="SUPFAM" id="SSF55874">
    <property type="entry name" value="ATPase domain of HSP90 chaperone/DNA topoisomerase II/histidine kinase"/>
    <property type="match status" value="1"/>
</dbReference>
<comment type="caution">
    <text evidence="11">The sequence shown here is derived from an EMBL/GenBank/DDBJ whole genome shotgun (WGS) entry which is preliminary data.</text>
</comment>
<feature type="transmembrane region" description="Helical" evidence="9">
    <location>
        <begin position="12"/>
        <end position="30"/>
    </location>
</feature>
<dbReference type="PROSITE" id="PS50109">
    <property type="entry name" value="HIS_KIN"/>
    <property type="match status" value="1"/>
</dbReference>
<dbReference type="PANTHER" id="PTHR43065:SF46">
    <property type="entry name" value="C4-DICARBOXYLATE TRANSPORT SENSOR PROTEIN DCTB"/>
    <property type="match status" value="1"/>
</dbReference>
<keyword evidence="9" id="KW-1133">Transmembrane helix</keyword>
<dbReference type="Proteomes" id="UP001589813">
    <property type="component" value="Unassembled WGS sequence"/>
</dbReference>
<keyword evidence="12" id="KW-1185">Reference proteome</keyword>
<keyword evidence="4" id="KW-0808">Transferase</keyword>
<reference evidence="11 12" key="1">
    <citation type="submission" date="2024-09" db="EMBL/GenBank/DDBJ databases">
        <authorList>
            <person name="Sun Q."/>
            <person name="Mori K."/>
        </authorList>
    </citation>
    <scope>NUCLEOTIDE SEQUENCE [LARGE SCALE GENOMIC DNA]</scope>
    <source>
        <strain evidence="11 12">KCTC 23315</strain>
    </source>
</reference>
<keyword evidence="6" id="KW-0418">Kinase</keyword>
<name>A0ABV6BIU4_9GAMM</name>
<dbReference type="CDD" id="cd00082">
    <property type="entry name" value="HisKA"/>
    <property type="match status" value="1"/>
</dbReference>
<dbReference type="InterPro" id="IPR036097">
    <property type="entry name" value="HisK_dim/P_sf"/>
</dbReference>
<feature type="domain" description="Histidine kinase" evidence="10">
    <location>
        <begin position="208"/>
        <end position="406"/>
    </location>
</feature>
<dbReference type="GO" id="GO:0005524">
    <property type="term" value="F:ATP binding"/>
    <property type="evidence" value="ECO:0007669"/>
    <property type="project" value="UniProtKB-KW"/>
</dbReference>
<dbReference type="InterPro" id="IPR003594">
    <property type="entry name" value="HATPase_dom"/>
</dbReference>
<protein>
    <recommendedName>
        <fullName evidence="2">histidine kinase</fullName>
        <ecNumber evidence="2">2.7.13.3</ecNumber>
    </recommendedName>
</protein>
<keyword evidence="9" id="KW-0472">Membrane</keyword>
<evidence type="ECO:0000256" key="7">
    <source>
        <dbReference type="ARBA" id="ARBA00022840"/>
    </source>
</evidence>
<dbReference type="InterPro" id="IPR004358">
    <property type="entry name" value="Sig_transdc_His_kin-like_C"/>
</dbReference>
<evidence type="ECO:0000256" key="8">
    <source>
        <dbReference type="ARBA" id="ARBA00023012"/>
    </source>
</evidence>
<dbReference type="InterPro" id="IPR036890">
    <property type="entry name" value="HATPase_C_sf"/>
</dbReference>
<keyword evidence="7 11" id="KW-0067">ATP-binding</keyword>
<evidence type="ECO:0000256" key="3">
    <source>
        <dbReference type="ARBA" id="ARBA00022553"/>
    </source>
</evidence>
<evidence type="ECO:0000313" key="12">
    <source>
        <dbReference type="Proteomes" id="UP001589813"/>
    </source>
</evidence>
<proteinExistence type="predicted"/>
<keyword evidence="3" id="KW-0597">Phosphoprotein</keyword>
<dbReference type="PRINTS" id="PR00344">
    <property type="entry name" value="BCTRLSENSOR"/>
</dbReference>
<dbReference type="SUPFAM" id="SSF47384">
    <property type="entry name" value="Homodimeric domain of signal transducing histidine kinase"/>
    <property type="match status" value="1"/>
</dbReference>
<organism evidence="11 12">
    <name type="scientific">Rheinheimera tilapiae</name>
    <dbReference type="NCBI Taxonomy" id="875043"/>
    <lineage>
        <taxon>Bacteria</taxon>
        <taxon>Pseudomonadati</taxon>
        <taxon>Pseudomonadota</taxon>
        <taxon>Gammaproteobacteria</taxon>
        <taxon>Chromatiales</taxon>
        <taxon>Chromatiaceae</taxon>
        <taxon>Rheinheimera</taxon>
    </lineage>
</organism>
<evidence type="ECO:0000313" key="11">
    <source>
        <dbReference type="EMBL" id="MFC0050757.1"/>
    </source>
</evidence>
<dbReference type="Pfam" id="PF02518">
    <property type="entry name" value="HATPase_c"/>
    <property type="match status" value="1"/>
</dbReference>
<evidence type="ECO:0000256" key="2">
    <source>
        <dbReference type="ARBA" id="ARBA00012438"/>
    </source>
</evidence>
<evidence type="ECO:0000256" key="6">
    <source>
        <dbReference type="ARBA" id="ARBA00022777"/>
    </source>
</evidence>
<dbReference type="Gene3D" id="1.10.287.130">
    <property type="match status" value="1"/>
</dbReference>
<dbReference type="EMBL" id="JBHLXP010000011">
    <property type="protein sequence ID" value="MFC0050757.1"/>
    <property type="molecule type" value="Genomic_DNA"/>
</dbReference>
<dbReference type="SMART" id="SM00388">
    <property type="entry name" value="HisKA"/>
    <property type="match status" value="1"/>
</dbReference>
<keyword evidence="9" id="KW-0812">Transmembrane</keyword>
<dbReference type="Gene3D" id="3.30.565.10">
    <property type="entry name" value="Histidine kinase-like ATPase, C-terminal domain"/>
    <property type="match status" value="1"/>
</dbReference>
<gene>
    <name evidence="11" type="ORF">ACFFJP_20940</name>
</gene>
<dbReference type="RefSeq" id="WP_377248962.1">
    <property type="nucleotide sequence ID" value="NZ_JBHLXP010000011.1"/>
</dbReference>
<evidence type="ECO:0000256" key="4">
    <source>
        <dbReference type="ARBA" id="ARBA00022679"/>
    </source>
</evidence>
<evidence type="ECO:0000256" key="9">
    <source>
        <dbReference type="SAM" id="Phobius"/>
    </source>
</evidence>